<sequence>MPEEWAKITERTRRCITCAGALRLIWQLFWNKQATHRARRAEERKTTFHTKSDCCFLKMVRDSAVRIEIGRAFHHWGTVNVKVLERDLTPC</sequence>
<dbReference type="Proteomes" id="UP000593565">
    <property type="component" value="Unassembled WGS sequence"/>
</dbReference>
<accession>A0A7J5ZK24</accession>
<protein>
    <submittedName>
        <fullName evidence="1">Uncharacterized protein</fullName>
    </submittedName>
</protein>
<organism evidence="1 2">
    <name type="scientific">Ameiurus melas</name>
    <name type="common">Black bullhead</name>
    <name type="synonym">Silurus melas</name>
    <dbReference type="NCBI Taxonomy" id="219545"/>
    <lineage>
        <taxon>Eukaryota</taxon>
        <taxon>Metazoa</taxon>
        <taxon>Chordata</taxon>
        <taxon>Craniata</taxon>
        <taxon>Vertebrata</taxon>
        <taxon>Euteleostomi</taxon>
        <taxon>Actinopterygii</taxon>
        <taxon>Neopterygii</taxon>
        <taxon>Teleostei</taxon>
        <taxon>Ostariophysi</taxon>
        <taxon>Siluriformes</taxon>
        <taxon>Ictaluridae</taxon>
        <taxon>Ameiurus</taxon>
    </lineage>
</organism>
<evidence type="ECO:0000313" key="1">
    <source>
        <dbReference type="EMBL" id="KAF4070241.1"/>
    </source>
</evidence>
<comment type="caution">
    <text evidence="1">The sequence shown here is derived from an EMBL/GenBank/DDBJ whole genome shotgun (WGS) entry which is preliminary data.</text>
</comment>
<evidence type="ECO:0000313" key="2">
    <source>
        <dbReference type="Proteomes" id="UP000593565"/>
    </source>
</evidence>
<reference evidence="1 2" key="1">
    <citation type="submission" date="2020-02" db="EMBL/GenBank/DDBJ databases">
        <title>A chromosome-scale genome assembly of the black bullhead catfish (Ameiurus melas).</title>
        <authorList>
            <person name="Wen M."/>
            <person name="Zham M."/>
            <person name="Cabau C."/>
            <person name="Klopp C."/>
            <person name="Donnadieu C."/>
            <person name="Roques C."/>
            <person name="Bouchez O."/>
            <person name="Lampietro C."/>
            <person name="Jouanno E."/>
            <person name="Herpin A."/>
            <person name="Louis A."/>
            <person name="Berthelot C."/>
            <person name="Parey E."/>
            <person name="Roest-Crollius H."/>
            <person name="Braasch I."/>
            <person name="Postlethwait J."/>
            <person name="Robinson-Rechavi M."/>
            <person name="Echchiki A."/>
            <person name="Begum T."/>
            <person name="Montfort J."/>
            <person name="Schartl M."/>
            <person name="Bobe J."/>
            <person name="Guiguen Y."/>
        </authorList>
    </citation>
    <scope>NUCLEOTIDE SEQUENCE [LARGE SCALE GENOMIC DNA]</scope>
    <source>
        <strain evidence="1">M_S1</strain>
        <tissue evidence="1">Blood</tissue>
    </source>
</reference>
<gene>
    <name evidence="1" type="ORF">AMELA_G00292790</name>
</gene>
<proteinExistence type="predicted"/>
<keyword evidence="2" id="KW-1185">Reference proteome</keyword>
<dbReference type="AlphaFoldDB" id="A0A7J5ZK24"/>
<dbReference type="EMBL" id="JAAGNN010000030">
    <property type="protein sequence ID" value="KAF4070241.1"/>
    <property type="molecule type" value="Genomic_DNA"/>
</dbReference>
<name>A0A7J5ZK24_AMEME</name>